<protein>
    <submittedName>
        <fullName evidence="1">Uncharacterized protein</fullName>
    </submittedName>
</protein>
<evidence type="ECO:0000313" key="2">
    <source>
        <dbReference type="Proteomes" id="UP000000305"/>
    </source>
</evidence>
<organism evidence="1 2">
    <name type="scientific">Daphnia pulex</name>
    <name type="common">Water flea</name>
    <dbReference type="NCBI Taxonomy" id="6669"/>
    <lineage>
        <taxon>Eukaryota</taxon>
        <taxon>Metazoa</taxon>
        <taxon>Ecdysozoa</taxon>
        <taxon>Arthropoda</taxon>
        <taxon>Crustacea</taxon>
        <taxon>Branchiopoda</taxon>
        <taxon>Diplostraca</taxon>
        <taxon>Cladocera</taxon>
        <taxon>Anomopoda</taxon>
        <taxon>Daphniidae</taxon>
        <taxon>Daphnia</taxon>
    </lineage>
</organism>
<accession>E9FV69</accession>
<dbReference type="HOGENOM" id="CLU_2160897_0_0_1"/>
<dbReference type="KEGG" id="dpx:DAPPUDRAFT_233583"/>
<dbReference type="EMBL" id="GL732525">
    <property type="protein sequence ID" value="EFX88505.1"/>
    <property type="molecule type" value="Genomic_DNA"/>
</dbReference>
<dbReference type="AlphaFoldDB" id="E9FV69"/>
<name>E9FV69_DAPPU</name>
<gene>
    <name evidence="1" type="ORF">DAPPUDRAFT_233583</name>
</gene>
<dbReference type="InParanoid" id="E9FV69"/>
<proteinExistence type="predicted"/>
<sequence>MKIQKNETFCFDSLHENLVLFEAFAWTDFPLNPFYPQCLSAYGSKGDGPLVINCWRTTIGAPGMTLFTFLISQIAKAKYAVAPSPVHALSSRTRHDAPTLTSMLEDIILNV</sequence>
<reference evidence="1 2" key="1">
    <citation type="journal article" date="2011" name="Science">
        <title>The ecoresponsive genome of Daphnia pulex.</title>
        <authorList>
            <person name="Colbourne J.K."/>
            <person name="Pfrender M.E."/>
            <person name="Gilbert D."/>
            <person name="Thomas W.K."/>
            <person name="Tucker A."/>
            <person name="Oakley T.H."/>
            <person name="Tokishita S."/>
            <person name="Aerts A."/>
            <person name="Arnold G.J."/>
            <person name="Basu M.K."/>
            <person name="Bauer D.J."/>
            <person name="Caceres C.E."/>
            <person name="Carmel L."/>
            <person name="Casola C."/>
            <person name="Choi J.H."/>
            <person name="Detter J.C."/>
            <person name="Dong Q."/>
            <person name="Dusheyko S."/>
            <person name="Eads B.D."/>
            <person name="Frohlich T."/>
            <person name="Geiler-Samerotte K.A."/>
            <person name="Gerlach D."/>
            <person name="Hatcher P."/>
            <person name="Jogdeo S."/>
            <person name="Krijgsveld J."/>
            <person name="Kriventseva E.V."/>
            <person name="Kultz D."/>
            <person name="Laforsch C."/>
            <person name="Lindquist E."/>
            <person name="Lopez J."/>
            <person name="Manak J.R."/>
            <person name="Muller J."/>
            <person name="Pangilinan J."/>
            <person name="Patwardhan R.P."/>
            <person name="Pitluck S."/>
            <person name="Pritham E.J."/>
            <person name="Rechtsteiner A."/>
            <person name="Rho M."/>
            <person name="Rogozin I.B."/>
            <person name="Sakarya O."/>
            <person name="Salamov A."/>
            <person name="Schaack S."/>
            <person name="Shapiro H."/>
            <person name="Shiga Y."/>
            <person name="Skalitzky C."/>
            <person name="Smith Z."/>
            <person name="Souvorov A."/>
            <person name="Sung W."/>
            <person name="Tang Z."/>
            <person name="Tsuchiya D."/>
            <person name="Tu H."/>
            <person name="Vos H."/>
            <person name="Wang M."/>
            <person name="Wolf Y.I."/>
            <person name="Yamagata H."/>
            <person name="Yamada T."/>
            <person name="Ye Y."/>
            <person name="Shaw J.R."/>
            <person name="Andrews J."/>
            <person name="Crease T.J."/>
            <person name="Tang H."/>
            <person name="Lucas S.M."/>
            <person name="Robertson H.M."/>
            <person name="Bork P."/>
            <person name="Koonin E.V."/>
            <person name="Zdobnov E.M."/>
            <person name="Grigoriev I.V."/>
            <person name="Lynch M."/>
            <person name="Boore J.L."/>
        </authorList>
    </citation>
    <scope>NUCLEOTIDE SEQUENCE [LARGE SCALE GENOMIC DNA]</scope>
</reference>
<evidence type="ECO:0000313" key="1">
    <source>
        <dbReference type="EMBL" id="EFX88505.1"/>
    </source>
</evidence>
<keyword evidence="2" id="KW-1185">Reference proteome</keyword>
<dbReference type="Proteomes" id="UP000000305">
    <property type="component" value="Unassembled WGS sequence"/>
</dbReference>